<proteinExistence type="predicted"/>
<evidence type="ECO:0000256" key="1">
    <source>
        <dbReference type="SAM" id="Phobius"/>
    </source>
</evidence>
<evidence type="ECO:0000313" key="2">
    <source>
        <dbReference type="EMBL" id="KHT63503.1"/>
    </source>
</evidence>
<accession>A0A0B9G440</accession>
<keyword evidence="1" id="KW-1133">Transmembrane helix</keyword>
<protein>
    <submittedName>
        <fullName evidence="2">Uncharacterized protein</fullName>
    </submittedName>
</protein>
<feature type="transmembrane region" description="Helical" evidence="1">
    <location>
        <begin position="35"/>
        <end position="55"/>
    </location>
</feature>
<keyword evidence="1" id="KW-0812">Transmembrane</keyword>
<dbReference type="AlphaFoldDB" id="A0A0B9G440"/>
<sequence length="110" mass="12670">MAGERLIIAAYIRLQIARAQIFNHRNGLTVMVTVLQLQPVLLSIAPVSVAVMLYAMKRKKLWLMRVSLLGMVLSVFLLFAFQYLDYRYLESCLQQGEVYNPLQNSCIKFN</sequence>
<evidence type="ECO:0000313" key="3">
    <source>
        <dbReference type="Proteomes" id="UP000031278"/>
    </source>
</evidence>
<name>A0A0B9G440_9GAMM</name>
<gene>
    <name evidence="2" type="ORF">RJ45_11880</name>
</gene>
<organism evidence="2 3">
    <name type="scientific">Photobacterium gaetbulicola</name>
    <dbReference type="NCBI Taxonomy" id="1295392"/>
    <lineage>
        <taxon>Bacteria</taxon>
        <taxon>Pseudomonadati</taxon>
        <taxon>Pseudomonadota</taxon>
        <taxon>Gammaproteobacteria</taxon>
        <taxon>Vibrionales</taxon>
        <taxon>Vibrionaceae</taxon>
        <taxon>Photobacterium</taxon>
    </lineage>
</organism>
<dbReference type="EMBL" id="JWLZ01000157">
    <property type="protein sequence ID" value="KHT63503.1"/>
    <property type="molecule type" value="Genomic_DNA"/>
</dbReference>
<keyword evidence="1" id="KW-0472">Membrane</keyword>
<feature type="transmembrane region" description="Helical" evidence="1">
    <location>
        <begin position="62"/>
        <end position="84"/>
    </location>
</feature>
<comment type="caution">
    <text evidence="2">The sequence shown here is derived from an EMBL/GenBank/DDBJ whole genome shotgun (WGS) entry which is preliminary data.</text>
</comment>
<dbReference type="Proteomes" id="UP000031278">
    <property type="component" value="Unassembled WGS sequence"/>
</dbReference>
<reference evidence="2 3" key="1">
    <citation type="submission" date="2014-12" db="EMBL/GenBank/DDBJ databases">
        <title>Genome sequencing of Photobacterium gaetbulicola AD005a.</title>
        <authorList>
            <person name="Adrian T.G.S."/>
            <person name="Chan K.G."/>
        </authorList>
    </citation>
    <scope>NUCLEOTIDE SEQUENCE [LARGE SCALE GENOMIC DNA]</scope>
    <source>
        <strain evidence="2 3">AD005a</strain>
    </source>
</reference>